<reference evidence="11" key="2">
    <citation type="journal article" date="2014" name="ISME J.">
        <title>Microbial stratification in low pH oxic and suboxic macroscopic growths along an acid mine drainage.</title>
        <authorList>
            <person name="Mendez-Garcia C."/>
            <person name="Mesa V."/>
            <person name="Sprenger R.R."/>
            <person name="Richter M."/>
            <person name="Diez M.S."/>
            <person name="Solano J."/>
            <person name="Bargiela R."/>
            <person name="Golyshina O.V."/>
            <person name="Manteca A."/>
            <person name="Ramos J.L."/>
            <person name="Gallego J.R."/>
            <person name="Llorente I."/>
            <person name="Martins Dos Santos V.A."/>
            <person name="Jensen O.N."/>
            <person name="Pelaez A.I."/>
            <person name="Sanchez J."/>
            <person name="Ferrer M."/>
        </authorList>
    </citation>
    <scope>NUCLEOTIDE SEQUENCE</scope>
</reference>
<evidence type="ECO:0000259" key="10">
    <source>
        <dbReference type="PROSITE" id="PS51385"/>
    </source>
</evidence>
<comment type="similarity">
    <text evidence="3">In the C-terminal section; belongs to the NnrD/CARKD family.</text>
</comment>
<evidence type="ECO:0000256" key="2">
    <source>
        <dbReference type="ARBA" id="ARBA00006001"/>
    </source>
</evidence>
<proteinExistence type="inferred from homology"/>
<dbReference type="AlphaFoldDB" id="T0ZY76"/>
<dbReference type="EC" id="4.2.1.136" evidence="4"/>
<feature type="domain" description="YjeF N-terminal" evidence="10">
    <location>
        <begin position="1"/>
        <end position="117"/>
    </location>
</feature>
<name>T0ZY76_9ZZZZ</name>
<evidence type="ECO:0000256" key="1">
    <source>
        <dbReference type="ARBA" id="ARBA00001958"/>
    </source>
</evidence>
<organism evidence="11">
    <name type="scientific">mine drainage metagenome</name>
    <dbReference type="NCBI Taxonomy" id="410659"/>
    <lineage>
        <taxon>unclassified sequences</taxon>
        <taxon>metagenomes</taxon>
        <taxon>ecological metagenomes</taxon>
    </lineage>
</organism>
<evidence type="ECO:0000256" key="7">
    <source>
        <dbReference type="ARBA" id="ARBA00048238"/>
    </source>
</evidence>
<comment type="function">
    <text evidence="5">Bifunctional enzyme that catalyzes the epimerization of the S- and R-forms of NAD(P)HX and the dehydration of the S-form of NAD(P)HX at the expense of ADP, which is converted to AMP. This allows the repair of both epimers of NAD(P)HX, a damaged form of NAD(P)H that is a result of enzymatic or heat-dependent hydration.</text>
</comment>
<dbReference type="SUPFAM" id="SSF53613">
    <property type="entry name" value="Ribokinase-like"/>
    <property type="match status" value="1"/>
</dbReference>
<evidence type="ECO:0000256" key="8">
    <source>
        <dbReference type="ARBA" id="ARBA00049209"/>
    </source>
</evidence>
<gene>
    <name evidence="11" type="ORF">B1B_11592</name>
</gene>
<accession>T0ZY76</accession>
<evidence type="ECO:0000256" key="5">
    <source>
        <dbReference type="ARBA" id="ARBA00025153"/>
    </source>
</evidence>
<dbReference type="EMBL" id="AUZY01007547">
    <property type="protein sequence ID" value="EQD49518.1"/>
    <property type="molecule type" value="Genomic_DNA"/>
</dbReference>
<reference evidence="11" key="1">
    <citation type="submission" date="2013-08" db="EMBL/GenBank/DDBJ databases">
        <authorList>
            <person name="Mendez C."/>
            <person name="Richter M."/>
            <person name="Ferrer M."/>
            <person name="Sanchez J."/>
        </authorList>
    </citation>
    <scope>NUCLEOTIDE SEQUENCE</scope>
</reference>
<comment type="catalytic activity">
    <reaction evidence="7">
        <text>(6S)-NADHX + ADP = AMP + phosphate + NADH + H(+)</text>
        <dbReference type="Rhea" id="RHEA:32223"/>
        <dbReference type="ChEBI" id="CHEBI:15378"/>
        <dbReference type="ChEBI" id="CHEBI:43474"/>
        <dbReference type="ChEBI" id="CHEBI:57945"/>
        <dbReference type="ChEBI" id="CHEBI:64074"/>
        <dbReference type="ChEBI" id="CHEBI:456215"/>
        <dbReference type="ChEBI" id="CHEBI:456216"/>
        <dbReference type="EC" id="4.2.1.136"/>
    </reaction>
</comment>
<dbReference type="InterPro" id="IPR029056">
    <property type="entry name" value="Ribokinase-like"/>
</dbReference>
<evidence type="ECO:0000259" key="9">
    <source>
        <dbReference type="PROSITE" id="PS51383"/>
    </source>
</evidence>
<evidence type="ECO:0000256" key="6">
    <source>
        <dbReference type="ARBA" id="ARBA00032624"/>
    </source>
</evidence>
<feature type="domain" description="YjeF C-terminal" evidence="9">
    <location>
        <begin position="116"/>
        <end position="219"/>
    </location>
</feature>
<comment type="catalytic activity">
    <reaction evidence="8">
        <text>(6S)-NADPHX + ADP = AMP + phosphate + NADPH + H(+)</text>
        <dbReference type="Rhea" id="RHEA:32235"/>
        <dbReference type="ChEBI" id="CHEBI:15378"/>
        <dbReference type="ChEBI" id="CHEBI:43474"/>
        <dbReference type="ChEBI" id="CHEBI:57783"/>
        <dbReference type="ChEBI" id="CHEBI:64076"/>
        <dbReference type="ChEBI" id="CHEBI:456215"/>
        <dbReference type="ChEBI" id="CHEBI:456216"/>
        <dbReference type="EC" id="4.2.1.136"/>
    </reaction>
</comment>
<dbReference type="PROSITE" id="PS51385">
    <property type="entry name" value="YJEF_N"/>
    <property type="match status" value="1"/>
</dbReference>
<comment type="cofactor">
    <cofactor evidence="1">
        <name>K(+)</name>
        <dbReference type="ChEBI" id="CHEBI:29103"/>
    </cofactor>
</comment>
<evidence type="ECO:0000313" key="11">
    <source>
        <dbReference type="EMBL" id="EQD49518.1"/>
    </source>
</evidence>
<dbReference type="GO" id="GO:0052855">
    <property type="term" value="F:ADP-dependent NAD(P)H-hydrate dehydratase activity"/>
    <property type="evidence" value="ECO:0007669"/>
    <property type="project" value="UniProtKB-EC"/>
</dbReference>
<evidence type="ECO:0000256" key="4">
    <source>
        <dbReference type="ARBA" id="ARBA00013129"/>
    </source>
</evidence>
<comment type="similarity">
    <text evidence="2">In the N-terminal section; belongs to the NnrE/AIBP family.</text>
</comment>
<evidence type="ECO:0000256" key="3">
    <source>
        <dbReference type="ARBA" id="ARBA00009524"/>
    </source>
</evidence>
<comment type="caution">
    <text evidence="11">The sequence shown here is derived from an EMBL/GenBank/DDBJ whole genome shotgun (WGS) entry which is preliminary data.</text>
</comment>
<dbReference type="InterPro" id="IPR036652">
    <property type="entry name" value="YjeF_N_dom_sf"/>
</dbReference>
<dbReference type="InterPro" id="IPR004443">
    <property type="entry name" value="YjeF_N_dom"/>
</dbReference>
<feature type="non-terminal residue" evidence="11">
    <location>
        <position position="219"/>
    </location>
</feature>
<dbReference type="Pfam" id="PF03853">
    <property type="entry name" value="YjeF_N"/>
    <property type="match status" value="1"/>
</dbReference>
<protein>
    <recommendedName>
        <fullName evidence="4">ADP-dependent NAD(P)H-hydrate dehydratase</fullName>
        <ecNumber evidence="4">4.2.1.136</ecNumber>
    </recommendedName>
    <alternativeName>
        <fullName evidence="6">Nicotinamide nucleotide repair protein</fullName>
    </alternativeName>
</protein>
<dbReference type="InterPro" id="IPR000631">
    <property type="entry name" value="CARKD"/>
</dbReference>
<dbReference type="SUPFAM" id="SSF64153">
    <property type="entry name" value="YjeF N-terminal domain-like"/>
    <property type="match status" value="1"/>
</dbReference>
<dbReference type="Gene3D" id="3.40.1190.20">
    <property type="match status" value="1"/>
</dbReference>
<dbReference type="PROSITE" id="PS51383">
    <property type="entry name" value="YJEF_C_3"/>
    <property type="match status" value="1"/>
</dbReference>
<sequence>MSGTAVRHFYEEAVGQLPVHSGVPDEQTLAEFPLLIDGILGTGQTGPLRPPYAEAVTHLRNSRRPVLAIDLPTGIQDPNGLRAEWTVALTGRKAEAPADRCGEVIVRSIGIPAEAWQSTGPGEFRALRTWTHPTVRGRNGRLLIVGGGPYAGAPALAGRAALRTGAERATLLVPGRVAAVVQGFGPDLIVQGLGTGDRWTPDEVGPVAETIERLRPGAV</sequence>
<dbReference type="Gene3D" id="3.40.50.10260">
    <property type="entry name" value="YjeF N-terminal domain"/>
    <property type="match status" value="1"/>
</dbReference>